<dbReference type="AlphaFoldDB" id="A0A8J3Q4D1"/>
<dbReference type="InterPro" id="IPR053717">
    <property type="entry name" value="MerB_lyase_sf"/>
</dbReference>
<evidence type="ECO:0000313" key="2">
    <source>
        <dbReference type="Proteomes" id="UP000612899"/>
    </source>
</evidence>
<evidence type="ECO:0000313" key="1">
    <source>
        <dbReference type="EMBL" id="GIH03466.1"/>
    </source>
</evidence>
<keyword evidence="2" id="KW-1185">Reference proteome</keyword>
<accession>A0A8J3Q4D1</accession>
<evidence type="ECO:0008006" key="3">
    <source>
        <dbReference type="Google" id="ProtNLM"/>
    </source>
</evidence>
<gene>
    <name evidence="1" type="ORF">Rhe02_15330</name>
</gene>
<dbReference type="Pfam" id="PF03243">
    <property type="entry name" value="MerB"/>
    <property type="match status" value="2"/>
</dbReference>
<organism evidence="1 2">
    <name type="scientific">Rhizocola hellebori</name>
    <dbReference type="NCBI Taxonomy" id="1392758"/>
    <lineage>
        <taxon>Bacteria</taxon>
        <taxon>Bacillati</taxon>
        <taxon>Actinomycetota</taxon>
        <taxon>Actinomycetes</taxon>
        <taxon>Micromonosporales</taxon>
        <taxon>Micromonosporaceae</taxon>
        <taxon>Rhizocola</taxon>
    </lineage>
</organism>
<dbReference type="Proteomes" id="UP000612899">
    <property type="component" value="Unassembled WGS sequence"/>
</dbReference>
<protein>
    <recommendedName>
        <fullName evidence="3">Alkylmercury lyase</fullName>
    </recommendedName>
</protein>
<dbReference type="EMBL" id="BONY01000007">
    <property type="protein sequence ID" value="GIH03466.1"/>
    <property type="molecule type" value="Genomic_DNA"/>
</dbReference>
<dbReference type="GO" id="GO:0018836">
    <property type="term" value="F:alkylmercury lyase activity"/>
    <property type="evidence" value="ECO:0007669"/>
    <property type="project" value="InterPro"/>
</dbReference>
<comment type="caution">
    <text evidence="1">The sequence shown here is derived from an EMBL/GenBank/DDBJ whole genome shotgun (WGS) entry which is preliminary data.</text>
</comment>
<dbReference type="RefSeq" id="WP_203907372.1">
    <property type="nucleotide sequence ID" value="NZ_BONY01000007.1"/>
</dbReference>
<dbReference type="InterPro" id="IPR004927">
    <property type="entry name" value="MerB"/>
</dbReference>
<name>A0A8J3Q4D1_9ACTN</name>
<dbReference type="Gene3D" id="3.30.450.410">
    <property type="match status" value="1"/>
</dbReference>
<proteinExistence type="predicted"/>
<reference evidence="1" key="1">
    <citation type="submission" date="2021-01" db="EMBL/GenBank/DDBJ databases">
        <title>Whole genome shotgun sequence of Rhizocola hellebori NBRC 109834.</title>
        <authorList>
            <person name="Komaki H."/>
            <person name="Tamura T."/>
        </authorList>
    </citation>
    <scope>NUCLEOTIDE SEQUENCE</scope>
    <source>
        <strain evidence="1">NBRC 109834</strain>
    </source>
</reference>
<dbReference type="SUPFAM" id="SSF160387">
    <property type="entry name" value="NosL/MerB-like"/>
    <property type="match status" value="1"/>
</dbReference>
<sequence>MDGFDLDIDAVERVGDCASALVPVNGINIMTGAVPDNGASSRLDPPTAHAIGQELSRASADDAYPAQLAVGVTSQRLVRISVAGRAVHRAILRSFASRGCRPDRDGLAAAAGQHDLNTLLAELHDHDVIRLDDRCKIRAAYPFSAVPTAHVVAIRQGPTVYAMCAIDALGMATMLNEDIAISSRDPQTGTPIKIDIRGGQPVWEPSETVVFVGAYQTASAVTESEGGDQPDKACAVAAADRCCGVMNFFASADSADAWQRANRDVRGQILSQRQALRLGDDIFGNLLRT</sequence>